<dbReference type="EMBL" id="JANIBC010000004">
    <property type="protein sequence ID" value="MCQ8185205.1"/>
    <property type="molecule type" value="Genomic_DNA"/>
</dbReference>
<dbReference type="RefSeq" id="WP_256619073.1">
    <property type="nucleotide sequence ID" value="NZ_JANIBC010000004.1"/>
</dbReference>
<evidence type="ECO:0000313" key="1">
    <source>
        <dbReference type="EMBL" id="MCQ8185205.1"/>
    </source>
</evidence>
<dbReference type="InterPro" id="IPR003787">
    <property type="entry name" value="Sulphur_relay_DsrE/F-like"/>
</dbReference>
<organism evidence="1 2">
    <name type="scientific">Parvularcula maris</name>
    <dbReference type="NCBI Taxonomy" id="2965077"/>
    <lineage>
        <taxon>Bacteria</taxon>
        <taxon>Pseudomonadati</taxon>
        <taxon>Pseudomonadota</taxon>
        <taxon>Alphaproteobacteria</taxon>
        <taxon>Parvularculales</taxon>
        <taxon>Parvularculaceae</taxon>
        <taxon>Parvularcula</taxon>
    </lineage>
</organism>
<dbReference type="SUPFAM" id="SSF75169">
    <property type="entry name" value="DsrEFH-like"/>
    <property type="match status" value="1"/>
</dbReference>
<name>A0A9X2RHR7_9PROT</name>
<dbReference type="Gene3D" id="3.40.1260.10">
    <property type="entry name" value="DsrEFH-like"/>
    <property type="match status" value="1"/>
</dbReference>
<dbReference type="PANTHER" id="PTHR37691:SF1">
    <property type="entry name" value="BLR3518 PROTEIN"/>
    <property type="match status" value="1"/>
</dbReference>
<evidence type="ECO:0000313" key="2">
    <source>
        <dbReference type="Proteomes" id="UP001142610"/>
    </source>
</evidence>
<dbReference type="InterPro" id="IPR027396">
    <property type="entry name" value="DsrEFH-like"/>
</dbReference>
<dbReference type="PANTHER" id="PTHR37691">
    <property type="entry name" value="BLR3518 PROTEIN"/>
    <property type="match status" value="1"/>
</dbReference>
<sequence>MPLLPLTFILATIAAQDLPDSFKPGDVLPEHGLIADMETSFTPPDGQAFRVVFDVARAGKEGEESPHIGKVARLLNMHGEGGLDPRPLDMVVVIHGSAVGDVTAEKRNGQRAMVEALLGKGVRFIVCGQSLAGLEVPPEALIPGVEIALSAMTAHASLMEDGYHSMPF</sequence>
<comment type="caution">
    <text evidence="1">The sequence shown here is derived from an EMBL/GenBank/DDBJ whole genome shotgun (WGS) entry which is preliminary data.</text>
</comment>
<dbReference type="AlphaFoldDB" id="A0A9X2RHR7"/>
<accession>A0A9X2RHR7</accession>
<proteinExistence type="predicted"/>
<gene>
    <name evidence="1" type="ORF">NOG11_07340</name>
</gene>
<reference evidence="1" key="1">
    <citation type="submission" date="2022-07" db="EMBL/GenBank/DDBJ databases">
        <title>Parvularcula maris sp. nov., an algicidal bacterium isolated from seawater.</title>
        <authorList>
            <person name="Li F."/>
        </authorList>
    </citation>
    <scope>NUCLEOTIDE SEQUENCE</scope>
    <source>
        <strain evidence="1">BGMRC 0090</strain>
    </source>
</reference>
<protein>
    <submittedName>
        <fullName evidence="1">DsrE family protein</fullName>
    </submittedName>
</protein>
<dbReference type="Proteomes" id="UP001142610">
    <property type="component" value="Unassembled WGS sequence"/>
</dbReference>
<keyword evidence="2" id="KW-1185">Reference proteome</keyword>
<dbReference type="Pfam" id="PF02635">
    <property type="entry name" value="DsrE"/>
    <property type="match status" value="1"/>
</dbReference>